<dbReference type="HOGENOM" id="CLU_2877061_0_0_4"/>
<dbReference type="EMBL" id="CP001044">
    <property type="protein sequence ID" value="ACC72633.1"/>
    <property type="molecule type" value="Genomic_DNA"/>
</dbReference>
<gene>
    <name evidence="1" type="ordered locus">Bphy_3484</name>
</gene>
<keyword evidence="2" id="KW-1185">Reference proteome</keyword>
<dbReference type="Proteomes" id="UP000001192">
    <property type="component" value="Chromosome 2"/>
</dbReference>
<evidence type="ECO:0000313" key="2">
    <source>
        <dbReference type="Proteomes" id="UP000001192"/>
    </source>
</evidence>
<dbReference type="OrthoDB" id="9109152at2"/>
<accession>B2JLK0</accession>
<dbReference type="AlphaFoldDB" id="B2JLK0"/>
<name>B2JLK0_PARP8</name>
<dbReference type="KEGG" id="bph:Bphy_3484"/>
<evidence type="ECO:0000313" key="1">
    <source>
        <dbReference type="EMBL" id="ACC72633.1"/>
    </source>
</evidence>
<organism evidence="1 2">
    <name type="scientific">Paraburkholderia phymatum (strain DSM 17167 / CIP 108236 / LMG 21445 / STM815)</name>
    <name type="common">Burkholderia phymatum</name>
    <dbReference type="NCBI Taxonomy" id="391038"/>
    <lineage>
        <taxon>Bacteria</taxon>
        <taxon>Pseudomonadati</taxon>
        <taxon>Pseudomonadota</taxon>
        <taxon>Betaproteobacteria</taxon>
        <taxon>Burkholderiales</taxon>
        <taxon>Burkholderiaceae</taxon>
        <taxon>Paraburkholderia</taxon>
    </lineage>
</organism>
<proteinExistence type="predicted"/>
<dbReference type="RefSeq" id="WP_012402806.1">
    <property type="nucleotide sequence ID" value="NC_010623.1"/>
</dbReference>
<reference evidence="2" key="1">
    <citation type="journal article" date="2014" name="Stand. Genomic Sci.">
        <title>Complete genome sequence of Burkholderia phymatum STM815(T), a broad host range and efficient nitrogen-fixing symbiont of Mimosa species.</title>
        <authorList>
            <person name="Moulin L."/>
            <person name="Klonowska A."/>
            <person name="Caroline B."/>
            <person name="Booth K."/>
            <person name="Vriezen J.A."/>
            <person name="Melkonian R."/>
            <person name="James E.K."/>
            <person name="Young J.P."/>
            <person name="Bena G."/>
            <person name="Hauser L."/>
            <person name="Land M."/>
            <person name="Kyrpides N."/>
            <person name="Bruce D."/>
            <person name="Chain P."/>
            <person name="Copeland A."/>
            <person name="Pitluck S."/>
            <person name="Woyke T."/>
            <person name="Lizotte-Waniewski M."/>
            <person name="Bristow J."/>
            <person name="Riley M."/>
        </authorList>
    </citation>
    <scope>NUCLEOTIDE SEQUENCE [LARGE SCALE GENOMIC DNA]</scope>
    <source>
        <strain evidence="2">DSM 17167 / CIP 108236 / LMG 21445 / STM815</strain>
    </source>
</reference>
<sequence length="67" mass="7367">MLEHIDPVVLVAVLRTSSSPLFSAWIARASSYEPWIEDTCAHHLDDADRRPGTAVGSGARVDEVRHV</sequence>
<dbReference type="STRING" id="391038.Bphy_3484"/>
<protein>
    <submittedName>
        <fullName evidence="1">Uncharacterized protein</fullName>
    </submittedName>
</protein>